<reference evidence="1" key="1">
    <citation type="submission" date="2021-02" db="EMBL/GenBank/DDBJ databases">
        <authorList>
            <person name="Nowell W R."/>
        </authorList>
    </citation>
    <scope>NUCLEOTIDE SEQUENCE</scope>
</reference>
<evidence type="ECO:0000313" key="1">
    <source>
        <dbReference type="EMBL" id="CAF4285681.1"/>
    </source>
</evidence>
<organism evidence="1 2">
    <name type="scientific">Rotaria sordida</name>
    <dbReference type="NCBI Taxonomy" id="392033"/>
    <lineage>
        <taxon>Eukaryota</taxon>
        <taxon>Metazoa</taxon>
        <taxon>Spiralia</taxon>
        <taxon>Gnathifera</taxon>
        <taxon>Rotifera</taxon>
        <taxon>Eurotatoria</taxon>
        <taxon>Bdelloidea</taxon>
        <taxon>Philodinida</taxon>
        <taxon>Philodinidae</taxon>
        <taxon>Rotaria</taxon>
    </lineage>
</organism>
<feature type="non-terminal residue" evidence="1">
    <location>
        <position position="1"/>
    </location>
</feature>
<evidence type="ECO:0000313" key="2">
    <source>
        <dbReference type="Proteomes" id="UP000663823"/>
    </source>
</evidence>
<dbReference type="AlphaFoldDB" id="A0A820GXB9"/>
<proteinExistence type="predicted"/>
<name>A0A820GXB9_9BILA</name>
<dbReference type="Proteomes" id="UP000663823">
    <property type="component" value="Unassembled WGS sequence"/>
</dbReference>
<gene>
    <name evidence="1" type="ORF">OTI717_LOCUS41564</name>
</gene>
<sequence length="41" mass="4973">CQKMVAKAFESWNNRDHHCRLHQVQVLIDVRDNNELIKQVR</sequence>
<protein>
    <submittedName>
        <fullName evidence="1">Uncharacterized protein</fullName>
    </submittedName>
</protein>
<accession>A0A820GXB9</accession>
<comment type="caution">
    <text evidence="1">The sequence shown here is derived from an EMBL/GenBank/DDBJ whole genome shotgun (WGS) entry which is preliminary data.</text>
</comment>
<dbReference type="EMBL" id="CAJOAX010042383">
    <property type="protein sequence ID" value="CAF4285681.1"/>
    <property type="molecule type" value="Genomic_DNA"/>
</dbReference>